<dbReference type="EMBL" id="CAJNOE010000079">
    <property type="protein sequence ID" value="CAF0873125.1"/>
    <property type="molecule type" value="Genomic_DNA"/>
</dbReference>
<dbReference type="InterPro" id="IPR008979">
    <property type="entry name" value="Galactose-bd-like_sf"/>
</dbReference>
<proteinExistence type="predicted"/>
<protein>
    <submittedName>
        <fullName evidence="2">Uncharacterized protein</fullName>
    </submittedName>
</protein>
<gene>
    <name evidence="2" type="ORF">IZO911_LOCUS10768</name>
    <name evidence="3" type="ORF">KXQ929_LOCUS5208</name>
</gene>
<dbReference type="Proteomes" id="UP000663860">
    <property type="component" value="Unassembled WGS sequence"/>
</dbReference>
<accession>A0A813XNK2</accession>
<comment type="caution">
    <text evidence="2">The sequence shown here is derived from an EMBL/GenBank/DDBJ whole genome shotgun (WGS) entry which is preliminary data.</text>
</comment>
<dbReference type="Proteomes" id="UP000663868">
    <property type="component" value="Unassembled WGS sequence"/>
</dbReference>
<dbReference type="Gene3D" id="2.60.120.260">
    <property type="entry name" value="Galactose-binding domain-like"/>
    <property type="match status" value="1"/>
</dbReference>
<evidence type="ECO:0000313" key="3">
    <source>
        <dbReference type="EMBL" id="CAF3602510.1"/>
    </source>
</evidence>
<dbReference type="SUPFAM" id="SSF49785">
    <property type="entry name" value="Galactose-binding domain-like"/>
    <property type="match status" value="1"/>
</dbReference>
<organism evidence="2 4">
    <name type="scientific">Adineta steineri</name>
    <dbReference type="NCBI Taxonomy" id="433720"/>
    <lineage>
        <taxon>Eukaryota</taxon>
        <taxon>Metazoa</taxon>
        <taxon>Spiralia</taxon>
        <taxon>Gnathifera</taxon>
        <taxon>Rotifera</taxon>
        <taxon>Eurotatoria</taxon>
        <taxon>Bdelloidea</taxon>
        <taxon>Adinetida</taxon>
        <taxon>Adinetidae</taxon>
        <taxon>Adineta</taxon>
    </lineage>
</organism>
<name>A0A813XNK2_9BILA</name>
<feature type="region of interest" description="Disordered" evidence="1">
    <location>
        <begin position="79"/>
        <end position="139"/>
    </location>
</feature>
<reference evidence="2" key="1">
    <citation type="submission" date="2021-02" db="EMBL/GenBank/DDBJ databases">
        <authorList>
            <person name="Nowell W R."/>
        </authorList>
    </citation>
    <scope>NUCLEOTIDE SEQUENCE</scope>
</reference>
<sequence length="315" mass="33350">MIGNVKYSLFNQTYDQCICEMSKLNGLVSALNYFSSNQTCQLFDYNISSVLIKRSLNSTFIFINQSSIEIINIESYNTSTSTTDSVTPSTTSTSASSTTTTTTSTSTSGTTITTTSTSTSATTTMTTSTSTSTATTTTTSTSASTTTTITTSTSASTTTTSTTTLTTTTTTTSAAKIPISSFAAVTASQFLDSAGSATAQGDGLVNRINTTDGTYFNSGGYAPQYIQLELPGIYNISNIYLQVAQSPSGTTEHHLYVGSDVNNLTLATILNGITSSGQWINITYDPPLTDVQFLRLNSISSPSWVAWIKFIVYDC</sequence>
<evidence type="ECO:0000256" key="1">
    <source>
        <dbReference type="SAM" id="MobiDB-lite"/>
    </source>
</evidence>
<dbReference type="AlphaFoldDB" id="A0A813XNK2"/>
<evidence type="ECO:0000313" key="2">
    <source>
        <dbReference type="EMBL" id="CAF0873125.1"/>
    </source>
</evidence>
<dbReference type="EMBL" id="CAJOBB010000189">
    <property type="protein sequence ID" value="CAF3602510.1"/>
    <property type="molecule type" value="Genomic_DNA"/>
</dbReference>
<evidence type="ECO:0000313" key="4">
    <source>
        <dbReference type="Proteomes" id="UP000663860"/>
    </source>
</evidence>